<proteinExistence type="predicted"/>
<dbReference type="Proteomes" id="UP001201980">
    <property type="component" value="Unassembled WGS sequence"/>
</dbReference>
<evidence type="ECO:0000313" key="2">
    <source>
        <dbReference type="EMBL" id="KAJ2903901.1"/>
    </source>
</evidence>
<accession>A0AAD5RVA8</accession>
<sequence length="108" mass="11671">MDQEGAWPISQLQMGGASRPMAGKPSLFHHATNQLGALAVFNCPVRTRGIASWGYYEKETSFLGTTRYTVPVNSDSGGESLDALIRTATIVALARTPSTYGEECRLAY</sequence>
<comment type="caution">
    <text evidence="2">The sequence shown here is derived from an EMBL/GenBank/DDBJ whole genome shotgun (WGS) entry which is preliminary data.</text>
</comment>
<dbReference type="AlphaFoldDB" id="A0AAD5RVA8"/>
<evidence type="ECO:0000313" key="3">
    <source>
        <dbReference type="Proteomes" id="UP001201980"/>
    </source>
</evidence>
<name>A0AAD5RVA8_9PEZI</name>
<dbReference type="EMBL" id="JAKWBI020000068">
    <property type="protein sequence ID" value="KAJ2903901.1"/>
    <property type="molecule type" value="Genomic_DNA"/>
</dbReference>
<evidence type="ECO:0000256" key="1">
    <source>
        <dbReference type="SAM" id="MobiDB-lite"/>
    </source>
</evidence>
<organism evidence="2 3">
    <name type="scientific">Zalerion maritima</name>
    <dbReference type="NCBI Taxonomy" id="339359"/>
    <lineage>
        <taxon>Eukaryota</taxon>
        <taxon>Fungi</taxon>
        <taxon>Dikarya</taxon>
        <taxon>Ascomycota</taxon>
        <taxon>Pezizomycotina</taxon>
        <taxon>Sordariomycetes</taxon>
        <taxon>Lulworthiomycetidae</taxon>
        <taxon>Lulworthiales</taxon>
        <taxon>Lulworthiaceae</taxon>
        <taxon>Zalerion</taxon>
    </lineage>
</organism>
<reference evidence="2" key="1">
    <citation type="submission" date="2022-07" db="EMBL/GenBank/DDBJ databases">
        <title>Draft genome sequence of Zalerion maritima ATCC 34329, a (micro)plastics degrading marine fungus.</title>
        <authorList>
            <person name="Paco A."/>
            <person name="Goncalves M.F.M."/>
            <person name="Rocha-Santos T.A.P."/>
            <person name="Alves A."/>
        </authorList>
    </citation>
    <scope>NUCLEOTIDE SEQUENCE</scope>
    <source>
        <strain evidence="2">ATCC 34329</strain>
    </source>
</reference>
<gene>
    <name evidence="2" type="ORF">MKZ38_009187</name>
</gene>
<keyword evidence="3" id="KW-1185">Reference proteome</keyword>
<protein>
    <submittedName>
        <fullName evidence="2">Uncharacterized protein</fullName>
    </submittedName>
</protein>
<feature type="region of interest" description="Disordered" evidence="1">
    <location>
        <begin position="1"/>
        <end position="20"/>
    </location>
</feature>